<evidence type="ECO:0000313" key="9">
    <source>
        <dbReference type="Proteomes" id="UP000198841"/>
    </source>
</evidence>
<gene>
    <name evidence="8" type="ORF">SAMN05518863_10310</name>
</gene>
<dbReference type="InterPro" id="IPR023561">
    <property type="entry name" value="Carbonic_anhydrase_a-class"/>
</dbReference>
<dbReference type="InterPro" id="IPR041891">
    <property type="entry name" value="Alpha_CA_prokaryot-like"/>
</dbReference>
<name>A0A1I3ULA9_9GAMM</name>
<dbReference type="CDD" id="cd03124">
    <property type="entry name" value="alpha_CA_prokaryotic_like"/>
    <property type="match status" value="1"/>
</dbReference>
<dbReference type="SUPFAM" id="SSF51069">
    <property type="entry name" value="Carbonic anhydrase"/>
    <property type="match status" value="1"/>
</dbReference>
<feature type="domain" description="Alpha-carbonic anhydrase" evidence="7">
    <location>
        <begin position="10"/>
        <end position="229"/>
    </location>
</feature>
<keyword evidence="9" id="KW-1185">Reference proteome</keyword>
<evidence type="ECO:0000256" key="3">
    <source>
        <dbReference type="ARBA" id="ARBA00022723"/>
    </source>
</evidence>
<keyword evidence="4" id="KW-0862">Zinc</keyword>
<evidence type="ECO:0000256" key="4">
    <source>
        <dbReference type="ARBA" id="ARBA00022833"/>
    </source>
</evidence>
<proteinExistence type="inferred from homology"/>
<keyword evidence="5" id="KW-0456">Lyase</keyword>
<dbReference type="SMART" id="SM01057">
    <property type="entry name" value="Carb_anhydrase"/>
    <property type="match status" value="1"/>
</dbReference>
<dbReference type="InterPro" id="IPR001148">
    <property type="entry name" value="CA_dom"/>
</dbReference>
<evidence type="ECO:0000313" key="8">
    <source>
        <dbReference type="EMBL" id="SFJ82646.1"/>
    </source>
</evidence>
<comment type="caution">
    <text evidence="8">The sequence shown here is derived from an EMBL/GenBank/DDBJ whole genome shotgun (WGS) entry which is preliminary data.</text>
</comment>
<evidence type="ECO:0000256" key="6">
    <source>
        <dbReference type="ARBA" id="ARBA00048348"/>
    </source>
</evidence>
<protein>
    <recommendedName>
        <fullName evidence="2">carbonic anhydrase</fullName>
        <ecNumber evidence="2">4.2.1.1</ecNumber>
    </recommendedName>
</protein>
<dbReference type="PROSITE" id="PS51144">
    <property type="entry name" value="ALPHA_CA_2"/>
    <property type="match status" value="1"/>
</dbReference>
<dbReference type="Gene3D" id="3.10.200.10">
    <property type="entry name" value="Alpha carbonic anhydrase"/>
    <property type="match status" value="1"/>
</dbReference>
<dbReference type="PANTHER" id="PTHR18952">
    <property type="entry name" value="CARBONIC ANHYDRASE"/>
    <property type="match status" value="1"/>
</dbReference>
<dbReference type="EMBL" id="FOSD01000003">
    <property type="protein sequence ID" value="SFJ82646.1"/>
    <property type="molecule type" value="Genomic_DNA"/>
</dbReference>
<dbReference type="InterPro" id="IPR036398">
    <property type="entry name" value="CA_dom_sf"/>
</dbReference>
<dbReference type="EC" id="4.2.1.1" evidence="2"/>
<evidence type="ECO:0000256" key="1">
    <source>
        <dbReference type="ARBA" id="ARBA00010718"/>
    </source>
</evidence>
<organism evidence="8 9">
    <name type="scientific">Candidatus Pantoea symbiotica</name>
    <dbReference type="NCBI Taxonomy" id="1884370"/>
    <lineage>
        <taxon>Bacteria</taxon>
        <taxon>Pseudomonadati</taxon>
        <taxon>Pseudomonadota</taxon>
        <taxon>Gammaproteobacteria</taxon>
        <taxon>Enterobacterales</taxon>
        <taxon>Erwiniaceae</taxon>
        <taxon>Pantoea</taxon>
    </lineage>
</organism>
<reference evidence="8 9" key="1">
    <citation type="submission" date="2016-10" db="EMBL/GenBank/DDBJ databases">
        <authorList>
            <person name="Varghese N."/>
            <person name="Submissions S."/>
        </authorList>
    </citation>
    <scope>NUCLEOTIDE SEQUENCE [LARGE SCALE GENOMIC DNA]</scope>
    <source>
        <strain evidence="8 9">YR512</strain>
    </source>
</reference>
<comment type="similarity">
    <text evidence="1">Belongs to the alpha-carbonic anhydrase family.</text>
</comment>
<accession>A0A1I3ULA9</accession>
<evidence type="ECO:0000259" key="7">
    <source>
        <dbReference type="PROSITE" id="PS51144"/>
    </source>
</evidence>
<keyword evidence="3" id="KW-0479">Metal-binding</keyword>
<comment type="catalytic activity">
    <reaction evidence="6">
        <text>hydrogencarbonate + H(+) = CO2 + H2O</text>
        <dbReference type="Rhea" id="RHEA:10748"/>
        <dbReference type="ChEBI" id="CHEBI:15377"/>
        <dbReference type="ChEBI" id="CHEBI:15378"/>
        <dbReference type="ChEBI" id="CHEBI:16526"/>
        <dbReference type="ChEBI" id="CHEBI:17544"/>
        <dbReference type="EC" id="4.2.1.1"/>
    </reaction>
</comment>
<dbReference type="Proteomes" id="UP000198841">
    <property type="component" value="Unassembled WGS sequence"/>
</dbReference>
<dbReference type="Pfam" id="PF00194">
    <property type="entry name" value="Carb_anhydrase"/>
    <property type="match status" value="1"/>
</dbReference>
<evidence type="ECO:0000256" key="5">
    <source>
        <dbReference type="ARBA" id="ARBA00023239"/>
    </source>
</evidence>
<sequence length="229" mass="25286">MASYTHAHDTAWSYEAPAEWGNLSTDFQTCKSGVNQSPVDIRQAVNGQLPPLTLSYQARKESIVNNGHTIQINVKEGDALKLDGEDFTLRQFHFHTPSENLIDGKRYPMAAHFVHASKDGHLAVVGVMFEAGAVNPALAEILREMPAEVNKEMALKHSLNLSALIPGDKHYYRFSGSLTTPPCTEGVRWLVLKQPVYASAEQLKKFTSLLGEHGNSRPVQPLNGRVIVE</sequence>
<dbReference type="PANTHER" id="PTHR18952:SF265">
    <property type="entry name" value="CARBONIC ANHYDRASE"/>
    <property type="match status" value="1"/>
</dbReference>
<evidence type="ECO:0000256" key="2">
    <source>
        <dbReference type="ARBA" id="ARBA00012925"/>
    </source>
</evidence>